<keyword evidence="3" id="KW-0862">Zinc</keyword>
<dbReference type="PANTHER" id="PTHR43462">
    <property type="entry name" value="ALANYL-TRNA EDITING PROTEIN"/>
    <property type="match status" value="1"/>
</dbReference>
<gene>
    <name evidence="5" type="ORF">SAMN02745161_2811</name>
</gene>
<dbReference type="Pfam" id="PF07973">
    <property type="entry name" value="tRNA_SAD"/>
    <property type="match status" value="1"/>
</dbReference>
<dbReference type="STRING" id="1121457.SAMN02745161_2811"/>
<comment type="cofactor">
    <cofactor evidence="1">
        <name>Zn(2+)</name>
        <dbReference type="ChEBI" id="CHEBI:29105"/>
    </cofactor>
</comment>
<dbReference type="GO" id="GO:0046872">
    <property type="term" value="F:metal ion binding"/>
    <property type="evidence" value="ECO:0007669"/>
    <property type="project" value="UniProtKB-KW"/>
</dbReference>
<dbReference type="Gene3D" id="3.30.980.10">
    <property type="entry name" value="Threonyl-trna Synthetase, Chain A, domain 2"/>
    <property type="match status" value="1"/>
</dbReference>
<organism evidence="5 6">
    <name type="scientific">Halodesulfovibrio marinisediminis DSM 17456</name>
    <dbReference type="NCBI Taxonomy" id="1121457"/>
    <lineage>
        <taxon>Bacteria</taxon>
        <taxon>Pseudomonadati</taxon>
        <taxon>Thermodesulfobacteriota</taxon>
        <taxon>Desulfovibrionia</taxon>
        <taxon>Desulfovibrionales</taxon>
        <taxon>Desulfovibrionaceae</taxon>
        <taxon>Halodesulfovibrio</taxon>
    </lineage>
</organism>
<evidence type="ECO:0000259" key="4">
    <source>
        <dbReference type="SMART" id="SM00863"/>
    </source>
</evidence>
<evidence type="ECO:0000313" key="6">
    <source>
        <dbReference type="Proteomes" id="UP000184694"/>
    </source>
</evidence>
<dbReference type="InterPro" id="IPR012947">
    <property type="entry name" value="tRNA_SAD"/>
</dbReference>
<sequence>MAKNYVPHMHTAEHILNGTMVSMFGCERCYSAHINTKKSKCDYHFERPITEYEAIALQSAVNEQLQRNLEVTEEIVPLKQAQERYNLSRLPSDDITTIRIVHIGDYDSCPCIGEHVQNTSEIGEFIINSYDFENGRLRIRFKCKPAD</sequence>
<dbReference type="Proteomes" id="UP000184694">
    <property type="component" value="Unassembled WGS sequence"/>
</dbReference>
<proteinExistence type="predicted"/>
<keyword evidence="5" id="KW-0030">Aminoacyl-tRNA synthetase</keyword>
<dbReference type="InterPro" id="IPR051335">
    <property type="entry name" value="Alanyl-tRNA_Editing_Enzymes"/>
</dbReference>
<feature type="domain" description="Threonyl/alanyl tRNA synthetase SAD" evidence="4">
    <location>
        <begin position="98"/>
        <end position="140"/>
    </location>
</feature>
<dbReference type="GO" id="GO:0005524">
    <property type="term" value="F:ATP binding"/>
    <property type="evidence" value="ECO:0007669"/>
    <property type="project" value="InterPro"/>
</dbReference>
<dbReference type="GO" id="GO:0002161">
    <property type="term" value="F:aminoacyl-tRNA deacylase activity"/>
    <property type="evidence" value="ECO:0007669"/>
    <property type="project" value="UniProtKB-ARBA"/>
</dbReference>
<dbReference type="AlphaFoldDB" id="A0A1N6IJL6"/>
<keyword evidence="5" id="KW-0436">Ligase</keyword>
<dbReference type="PROSITE" id="PS51257">
    <property type="entry name" value="PROKAR_LIPOPROTEIN"/>
    <property type="match status" value="1"/>
</dbReference>
<dbReference type="SUPFAM" id="SSF55186">
    <property type="entry name" value="ThrRS/AlaRS common domain"/>
    <property type="match status" value="1"/>
</dbReference>
<dbReference type="GO" id="GO:0004812">
    <property type="term" value="F:aminoacyl-tRNA ligase activity"/>
    <property type="evidence" value="ECO:0007669"/>
    <property type="project" value="UniProtKB-KW"/>
</dbReference>
<keyword evidence="2" id="KW-0479">Metal-binding</keyword>
<keyword evidence="6" id="KW-1185">Reference proteome</keyword>
<dbReference type="RefSeq" id="WP_074217548.1">
    <property type="nucleotide sequence ID" value="NZ_FSRG01000006.1"/>
</dbReference>
<dbReference type="OrthoDB" id="9812949at2"/>
<name>A0A1N6IJL6_9BACT</name>
<reference evidence="6" key="1">
    <citation type="submission" date="2016-11" db="EMBL/GenBank/DDBJ databases">
        <authorList>
            <person name="Varghese N."/>
            <person name="Submissions S."/>
        </authorList>
    </citation>
    <scope>NUCLEOTIDE SEQUENCE [LARGE SCALE GENOMIC DNA]</scope>
    <source>
        <strain evidence="6">DSM 17456</strain>
    </source>
</reference>
<evidence type="ECO:0000256" key="2">
    <source>
        <dbReference type="ARBA" id="ARBA00022723"/>
    </source>
</evidence>
<evidence type="ECO:0000313" key="5">
    <source>
        <dbReference type="EMBL" id="SIO32186.1"/>
    </source>
</evidence>
<protein>
    <submittedName>
        <fullName evidence="5">Threonyl and Alanyl tRNA synthetase second additional domain-containing protein</fullName>
    </submittedName>
</protein>
<dbReference type="GO" id="GO:0043039">
    <property type="term" value="P:tRNA aminoacylation"/>
    <property type="evidence" value="ECO:0007669"/>
    <property type="project" value="InterPro"/>
</dbReference>
<evidence type="ECO:0000256" key="1">
    <source>
        <dbReference type="ARBA" id="ARBA00001947"/>
    </source>
</evidence>
<evidence type="ECO:0000256" key="3">
    <source>
        <dbReference type="ARBA" id="ARBA00022833"/>
    </source>
</evidence>
<dbReference type="PANTHER" id="PTHR43462:SF1">
    <property type="entry name" value="ALANYL-TRNA EDITING PROTEIN AARSD1"/>
    <property type="match status" value="1"/>
</dbReference>
<dbReference type="EMBL" id="FSRG01000006">
    <property type="protein sequence ID" value="SIO32186.1"/>
    <property type="molecule type" value="Genomic_DNA"/>
</dbReference>
<accession>A0A1N6IJL6</accession>
<dbReference type="InterPro" id="IPR018163">
    <property type="entry name" value="Thr/Ala-tRNA-synth_IIc_edit"/>
</dbReference>
<dbReference type="SMART" id="SM00863">
    <property type="entry name" value="tRNA_SAD"/>
    <property type="match status" value="1"/>
</dbReference>